<protein>
    <submittedName>
        <fullName evidence="1">Uncharacterized protein</fullName>
    </submittedName>
</protein>
<accession>A0A8X6VIM7</accession>
<dbReference type="EMBL" id="BMAU01021284">
    <property type="protein sequence ID" value="GFY09113.1"/>
    <property type="molecule type" value="Genomic_DNA"/>
</dbReference>
<sequence length="81" mass="9264">MGSEEWISIFCQTFDSVRFQNMNVCELEAASICSQSTGNVSVQYEITDVLYMLKIGRSGLWNCHRLCVCRGRTGYIDIRQT</sequence>
<organism evidence="1 2">
    <name type="scientific">Trichonephila clavipes</name>
    <name type="common">Golden silk orbweaver</name>
    <name type="synonym">Nephila clavipes</name>
    <dbReference type="NCBI Taxonomy" id="2585209"/>
    <lineage>
        <taxon>Eukaryota</taxon>
        <taxon>Metazoa</taxon>
        <taxon>Ecdysozoa</taxon>
        <taxon>Arthropoda</taxon>
        <taxon>Chelicerata</taxon>
        <taxon>Arachnida</taxon>
        <taxon>Araneae</taxon>
        <taxon>Araneomorphae</taxon>
        <taxon>Entelegynae</taxon>
        <taxon>Araneoidea</taxon>
        <taxon>Nephilidae</taxon>
        <taxon>Trichonephila</taxon>
    </lineage>
</organism>
<comment type="caution">
    <text evidence="1">The sequence shown here is derived from an EMBL/GenBank/DDBJ whole genome shotgun (WGS) entry which is preliminary data.</text>
</comment>
<evidence type="ECO:0000313" key="1">
    <source>
        <dbReference type="EMBL" id="GFY09113.1"/>
    </source>
</evidence>
<dbReference type="AlphaFoldDB" id="A0A8X6VIM7"/>
<evidence type="ECO:0000313" key="2">
    <source>
        <dbReference type="Proteomes" id="UP000887159"/>
    </source>
</evidence>
<proteinExistence type="predicted"/>
<name>A0A8X6VIM7_TRICX</name>
<keyword evidence="2" id="KW-1185">Reference proteome</keyword>
<reference evidence="1" key="1">
    <citation type="submission" date="2020-08" db="EMBL/GenBank/DDBJ databases">
        <title>Multicomponent nature underlies the extraordinary mechanical properties of spider dragline silk.</title>
        <authorList>
            <person name="Kono N."/>
            <person name="Nakamura H."/>
            <person name="Mori M."/>
            <person name="Yoshida Y."/>
            <person name="Ohtoshi R."/>
            <person name="Malay A.D."/>
            <person name="Moran D.A.P."/>
            <person name="Tomita M."/>
            <person name="Numata K."/>
            <person name="Arakawa K."/>
        </authorList>
    </citation>
    <scope>NUCLEOTIDE SEQUENCE</scope>
</reference>
<dbReference type="Proteomes" id="UP000887159">
    <property type="component" value="Unassembled WGS sequence"/>
</dbReference>
<gene>
    <name evidence="1" type="ORF">TNCV_4663041</name>
</gene>